<accession>A0A6P1DQY5</accession>
<name>A0A6P1DQY5_9GAMM</name>
<keyword evidence="1" id="KW-0812">Transmembrane</keyword>
<feature type="transmembrane region" description="Helical" evidence="1">
    <location>
        <begin position="55"/>
        <end position="74"/>
    </location>
</feature>
<comment type="caution">
    <text evidence="2">The sequence shown here is derived from an EMBL/GenBank/DDBJ whole genome shotgun (WGS) entry which is preliminary data.</text>
</comment>
<gene>
    <name evidence="2" type="ORF">G3480_06425</name>
</gene>
<evidence type="ECO:0000256" key="1">
    <source>
        <dbReference type="SAM" id="Phobius"/>
    </source>
</evidence>
<sequence length="196" mass="21628">MDEAPGGAQTGTGADLRCGAWWLWPPLAVALLGIAKWLELRYSRITLDSNNALPAWLYLGALLAFVVIALPAIRQARTALEGAGATRIGWPQMKCIVRVFSLTLLISAVVLICQHIPYDAQDSLQIRVRAQNIADIRQGGSARFWRLTTDSWRGRPSERFSAQQPNLINVKTGDLVPIRLATDVFGRRRVLAIVSE</sequence>
<dbReference type="EMBL" id="JAAIJR010000019">
    <property type="protein sequence ID" value="NEX19950.1"/>
    <property type="molecule type" value="Genomic_DNA"/>
</dbReference>
<protein>
    <recommendedName>
        <fullName evidence="4">DUF4131 domain-containing protein</fullName>
    </recommendedName>
</protein>
<feature type="transmembrane region" description="Helical" evidence="1">
    <location>
        <begin position="95"/>
        <end position="117"/>
    </location>
</feature>
<reference evidence="2 3" key="2">
    <citation type="submission" date="2020-02" db="EMBL/GenBank/DDBJ databases">
        <title>Genome sequences of Thiorhodococcus mannitoliphagus and Thiorhodococcus minor, purple sulfur photosynthetic bacteria in the gammaproteobacterial family, Chromatiaceae.</title>
        <authorList>
            <person name="Aviles F.A."/>
            <person name="Meyer T.E."/>
            <person name="Kyndt J.A."/>
        </authorList>
    </citation>
    <scope>NUCLEOTIDE SEQUENCE [LARGE SCALE GENOMIC DNA]</scope>
    <source>
        <strain evidence="2 3">DSM 18266</strain>
    </source>
</reference>
<dbReference type="Proteomes" id="UP000471640">
    <property type="component" value="Unassembled WGS sequence"/>
</dbReference>
<evidence type="ECO:0000313" key="3">
    <source>
        <dbReference type="Proteomes" id="UP000471640"/>
    </source>
</evidence>
<evidence type="ECO:0000313" key="2">
    <source>
        <dbReference type="EMBL" id="NEX19950.1"/>
    </source>
</evidence>
<dbReference type="RefSeq" id="WP_164652879.1">
    <property type="nucleotide sequence ID" value="NZ_JAAIJR010000019.1"/>
</dbReference>
<proteinExistence type="predicted"/>
<dbReference type="AlphaFoldDB" id="A0A6P1DQY5"/>
<keyword evidence="3" id="KW-1185">Reference proteome</keyword>
<keyword evidence="1" id="KW-1133">Transmembrane helix</keyword>
<organism evidence="2 3">
    <name type="scientific">Thiorhodococcus mannitoliphagus</name>
    <dbReference type="NCBI Taxonomy" id="329406"/>
    <lineage>
        <taxon>Bacteria</taxon>
        <taxon>Pseudomonadati</taxon>
        <taxon>Pseudomonadota</taxon>
        <taxon>Gammaproteobacteria</taxon>
        <taxon>Chromatiales</taxon>
        <taxon>Chromatiaceae</taxon>
        <taxon>Thiorhodococcus</taxon>
    </lineage>
</organism>
<feature type="transmembrane region" description="Helical" evidence="1">
    <location>
        <begin position="18"/>
        <end position="35"/>
    </location>
</feature>
<reference evidence="3" key="1">
    <citation type="journal article" date="2020" name="Microbiol. Resour. Announc.">
        <title>Draft Genome Sequences of Thiorhodococcus mannitoliphagus and Thiorhodococcus minor, Purple Sulfur Photosynthetic Bacteria in the Gammaproteobacterial Family Chromatiaceae.</title>
        <authorList>
            <person name="Aviles F.A."/>
            <person name="Meyer T.E."/>
            <person name="Kyndt J.A."/>
        </authorList>
    </citation>
    <scope>NUCLEOTIDE SEQUENCE [LARGE SCALE GENOMIC DNA]</scope>
    <source>
        <strain evidence="3">DSM 18266</strain>
    </source>
</reference>
<keyword evidence="1" id="KW-0472">Membrane</keyword>
<evidence type="ECO:0008006" key="4">
    <source>
        <dbReference type="Google" id="ProtNLM"/>
    </source>
</evidence>